<dbReference type="Pfam" id="PF05175">
    <property type="entry name" value="MTS"/>
    <property type="match status" value="1"/>
</dbReference>
<evidence type="ECO:0000313" key="3">
    <source>
        <dbReference type="Proteomes" id="UP000004925"/>
    </source>
</evidence>
<dbReference type="PROSITE" id="PS00092">
    <property type="entry name" value="N6_MTASE"/>
    <property type="match status" value="1"/>
</dbReference>
<dbReference type="CDD" id="cd02440">
    <property type="entry name" value="AdoMet_MTases"/>
    <property type="match status" value="1"/>
</dbReference>
<protein>
    <recommendedName>
        <fullName evidence="1">Methyltransferase small domain-containing protein</fullName>
    </recommendedName>
</protein>
<reference evidence="2 3" key="1">
    <citation type="submission" date="2011-10" db="EMBL/GenBank/DDBJ databases">
        <title>The Genome Sequence of Fusobacterium sp. 4_1_13.</title>
        <authorList>
            <consortium name="The Broad Institute Genome Sequencing Platform"/>
            <person name="Earl A."/>
            <person name="Ward D."/>
            <person name="Feldgarden M."/>
            <person name="Gevers D."/>
            <person name="Strauss J."/>
            <person name="Ambrose C."/>
            <person name="Allen-Vercoe E."/>
            <person name="Young S.K."/>
            <person name="Zeng Q."/>
            <person name="Gargeya S."/>
            <person name="Fitzgerald M."/>
            <person name="Haas B."/>
            <person name="Abouelleil A."/>
            <person name="Alvarado L."/>
            <person name="Arachchi H.M."/>
            <person name="Berlin A."/>
            <person name="Brown A."/>
            <person name="Chapman S.B."/>
            <person name="Chen Z."/>
            <person name="Dunbar C."/>
            <person name="Freedman E."/>
            <person name="Gearin G."/>
            <person name="Goldberg J."/>
            <person name="Griggs A."/>
            <person name="Gujja S."/>
            <person name="Heiman D."/>
            <person name="Howarth C."/>
            <person name="Larson L."/>
            <person name="Lui A."/>
            <person name="MacDonald P.J."/>
            <person name="Montmayeur A."/>
            <person name="Murphy C."/>
            <person name="Neiman D."/>
            <person name="Pearson M."/>
            <person name="Priest M."/>
            <person name="Roberts A."/>
            <person name="Saif S."/>
            <person name="Shea T."/>
            <person name="Shenoy N."/>
            <person name="Sisk P."/>
            <person name="Stolte C."/>
            <person name="Sykes S."/>
            <person name="Wortman J."/>
            <person name="Nusbaum C."/>
            <person name="Birren B."/>
        </authorList>
    </citation>
    <scope>NUCLEOTIDE SEQUENCE [LARGE SCALE GENOMIC DNA]</scope>
    <source>
        <strain evidence="2 3">4_1_13</strain>
    </source>
</reference>
<dbReference type="AlphaFoldDB" id="A0A0M1VSH3"/>
<dbReference type="HOGENOM" id="CLU_061983_3_0_0"/>
<accession>A0A0M1VSH3</accession>
<dbReference type="GeneID" id="79800544"/>
<dbReference type="InterPro" id="IPR029063">
    <property type="entry name" value="SAM-dependent_MTases_sf"/>
</dbReference>
<dbReference type="GO" id="GO:0008757">
    <property type="term" value="F:S-adenosylmethionine-dependent methyltransferase activity"/>
    <property type="evidence" value="ECO:0007669"/>
    <property type="project" value="UniProtKB-ARBA"/>
</dbReference>
<dbReference type="InterPro" id="IPR007848">
    <property type="entry name" value="Small_mtfrase_dom"/>
</dbReference>
<proteinExistence type="predicted"/>
<dbReference type="PANTHER" id="PTHR47739">
    <property type="entry name" value="TRNA1(VAL) (ADENINE(37)-N6)-METHYLTRANSFERASE"/>
    <property type="match status" value="1"/>
</dbReference>
<dbReference type="PANTHER" id="PTHR47739:SF1">
    <property type="entry name" value="TRNA1(VAL) (ADENINE(37)-N6)-METHYLTRANSFERASE"/>
    <property type="match status" value="1"/>
</dbReference>
<feature type="domain" description="Methyltransferase small" evidence="1">
    <location>
        <begin position="32"/>
        <end position="128"/>
    </location>
</feature>
<dbReference type="GO" id="GO:0008170">
    <property type="term" value="F:N-methyltransferase activity"/>
    <property type="evidence" value="ECO:0007669"/>
    <property type="project" value="UniProtKB-ARBA"/>
</dbReference>
<dbReference type="InterPro" id="IPR002052">
    <property type="entry name" value="DNA_methylase_N6_adenine_CS"/>
</dbReference>
<dbReference type="GO" id="GO:0032259">
    <property type="term" value="P:methylation"/>
    <property type="evidence" value="ECO:0007669"/>
    <property type="project" value="InterPro"/>
</dbReference>
<comment type="caution">
    <text evidence="2">The sequence shown here is derived from an EMBL/GenBank/DDBJ whole genome shotgun (WGS) entry which is preliminary data.</text>
</comment>
<organism evidence="2 3">
    <name type="scientific">Fusobacterium vincentii 4_1_13</name>
    <dbReference type="NCBI Taxonomy" id="469606"/>
    <lineage>
        <taxon>Bacteria</taxon>
        <taxon>Fusobacteriati</taxon>
        <taxon>Fusobacteriota</taxon>
        <taxon>Fusobacteriia</taxon>
        <taxon>Fusobacteriales</taxon>
        <taxon>Fusobacteriaceae</taxon>
        <taxon>Fusobacterium</taxon>
    </lineage>
</organism>
<sequence length="243" mass="28355">MNTNLESIIPLLNKNLKIIQRSDYFNFSIDSLLISEFVNIQKNTKKILDLGTGNAAIPLFLSKKTSAKIYGIEIQEISYNLALRNININNLNEQIYIIYDNMKNYLKYFNMSFFDIIISNPPFFKINENVNFLNNLEQLSIARHEVEIDLDELIKISSELVKDRGYFYLVHRADRLSEILNILQKYKFEAKKIKFCYTTKYKNAKIVLIEAIKNGKSGLTILPPLIINKENGEYTDEVLKMFE</sequence>
<dbReference type="RefSeq" id="WP_005913368.1">
    <property type="nucleotide sequence ID" value="NZ_KQ235735.1"/>
</dbReference>
<gene>
    <name evidence="2" type="ORF">FSCG_00325</name>
</gene>
<evidence type="ECO:0000259" key="1">
    <source>
        <dbReference type="Pfam" id="PF05175"/>
    </source>
</evidence>
<dbReference type="SUPFAM" id="SSF53335">
    <property type="entry name" value="S-adenosyl-L-methionine-dependent methyltransferases"/>
    <property type="match status" value="1"/>
</dbReference>
<name>A0A0M1VSH3_FUSVC</name>
<dbReference type="eggNOG" id="COG4123">
    <property type="taxonomic scope" value="Bacteria"/>
</dbReference>
<dbReference type="Gene3D" id="3.40.50.150">
    <property type="entry name" value="Vaccinia Virus protein VP39"/>
    <property type="match status" value="1"/>
</dbReference>
<dbReference type="GO" id="GO:0003676">
    <property type="term" value="F:nucleic acid binding"/>
    <property type="evidence" value="ECO:0007669"/>
    <property type="project" value="InterPro"/>
</dbReference>
<dbReference type="InterPro" id="IPR050210">
    <property type="entry name" value="tRNA_Adenine-N(6)_MTase"/>
</dbReference>
<dbReference type="EMBL" id="ACDE02000013">
    <property type="protein sequence ID" value="EEO39612.1"/>
    <property type="molecule type" value="Genomic_DNA"/>
</dbReference>
<dbReference type="Proteomes" id="UP000004925">
    <property type="component" value="Unassembled WGS sequence"/>
</dbReference>
<evidence type="ECO:0000313" key="2">
    <source>
        <dbReference type="EMBL" id="EEO39612.1"/>
    </source>
</evidence>